<dbReference type="AlphaFoldDB" id="A0A096CSQ3"/>
<protein>
    <submittedName>
        <fullName evidence="2">Uncharacterized protein</fullName>
    </submittedName>
</protein>
<dbReference type="EMBL" id="AZTB01000088">
    <property type="protein sequence ID" value="KGG79529.1"/>
    <property type="molecule type" value="Genomic_DNA"/>
</dbReference>
<comment type="caution">
    <text evidence="2">The sequence shown here is derived from an EMBL/GenBank/DDBJ whole genome shotgun (WGS) entry which is preliminary data.</text>
</comment>
<dbReference type="STRING" id="1156417.Y919_11495"/>
<organism evidence="2 3">
    <name type="scientific">Caloranaerobacter azorensis H53214</name>
    <dbReference type="NCBI Taxonomy" id="1156417"/>
    <lineage>
        <taxon>Bacteria</taxon>
        <taxon>Bacillati</taxon>
        <taxon>Bacillota</taxon>
        <taxon>Tissierellia</taxon>
        <taxon>Tissierellales</taxon>
        <taxon>Thermohalobacteraceae</taxon>
        <taxon>Caloranaerobacter</taxon>
    </lineage>
</organism>
<evidence type="ECO:0000313" key="3">
    <source>
        <dbReference type="Proteomes" id="UP000029622"/>
    </source>
</evidence>
<keyword evidence="1" id="KW-0472">Membrane</keyword>
<keyword evidence="1" id="KW-0812">Transmembrane</keyword>
<dbReference type="Proteomes" id="UP000029622">
    <property type="component" value="Unassembled WGS sequence"/>
</dbReference>
<reference evidence="2 3" key="1">
    <citation type="submission" date="2013-12" db="EMBL/GenBank/DDBJ databases">
        <title>Draft genome sequence of Caloranaerobacter sp. H53214.</title>
        <authorList>
            <person name="Jiang L.J."/>
            <person name="Shao Z.Z."/>
            <person name="Long M.N."/>
        </authorList>
    </citation>
    <scope>NUCLEOTIDE SEQUENCE [LARGE SCALE GENOMIC DNA]</scope>
    <source>
        <strain evidence="2 3">H53214</strain>
    </source>
</reference>
<dbReference type="RefSeq" id="WP_035164954.1">
    <property type="nucleotide sequence ID" value="NZ_AZTB01000088.1"/>
</dbReference>
<gene>
    <name evidence="2" type="ORF">Y919_11495</name>
</gene>
<feature type="transmembrane region" description="Helical" evidence="1">
    <location>
        <begin position="6"/>
        <end position="23"/>
    </location>
</feature>
<evidence type="ECO:0000256" key="1">
    <source>
        <dbReference type="SAM" id="Phobius"/>
    </source>
</evidence>
<proteinExistence type="predicted"/>
<evidence type="ECO:0000313" key="2">
    <source>
        <dbReference type="EMBL" id="KGG79529.1"/>
    </source>
</evidence>
<name>A0A096CSQ3_9FIRM</name>
<keyword evidence="1" id="KW-1133">Transmembrane helix</keyword>
<feature type="transmembrane region" description="Helical" evidence="1">
    <location>
        <begin position="44"/>
        <end position="67"/>
    </location>
</feature>
<sequence>MLYKGILFILIGAFLIIYEKYDIKKIIKDRIFLIKEDFVYDSYYEIKLFLGIFSIIVGIFSIINYIVY</sequence>
<accession>A0A096CSQ3</accession>